<sequence>MFRVCLQVSQVNMRTNADMEKLKVWVAFRSFLNEIGLSYTLLQLSQFVDVREYARWYSERLEKSRLTPQLKESGQNVVKFIEELDENKNSRDYSGYIVFHYDPDDPLFHAETGVKTGNPKVDEVISKLTGKKHLPAEERKNLARMVLNEAVQITRSYAEQMGMQCRQLDRAGVYDLSYRVIQKDMSAFSGVEEASDAQCFTPFHDSLTAKLVQLETSGGRE</sequence>
<name>A0A7G6DZW0_THEFR</name>
<keyword evidence="2" id="KW-1185">Reference proteome</keyword>
<dbReference type="Proteomes" id="UP000515847">
    <property type="component" value="Chromosome"/>
</dbReference>
<proteinExistence type="predicted"/>
<dbReference type="KEGG" id="tfr:BR63_02980"/>
<accession>A0A7G6DZW0</accession>
<protein>
    <submittedName>
        <fullName evidence="1">Uncharacterized protein</fullName>
    </submittedName>
</protein>
<dbReference type="AlphaFoldDB" id="A0A7G6DZW0"/>
<reference evidence="1 2" key="1">
    <citation type="journal article" date="2019" name="Front. Microbiol.">
        <title>Thermoanaerosceptrum fracticalcis gen. nov. sp. nov., a Novel Fumarate-Fermenting Microorganism From a Deep Fractured Carbonate Aquifer of the US Great Basin.</title>
        <authorList>
            <person name="Hamilton-Brehm S.D."/>
            <person name="Stewart L.E."/>
            <person name="Zavarin M."/>
            <person name="Caldwell M."/>
            <person name="Lawson P.A."/>
            <person name="Onstott T.C."/>
            <person name="Grzymski J."/>
            <person name="Neveux I."/>
            <person name="Lollar B.S."/>
            <person name="Russell C.E."/>
            <person name="Moser D.P."/>
        </authorList>
    </citation>
    <scope>NUCLEOTIDE SEQUENCE [LARGE SCALE GENOMIC DNA]</scope>
    <source>
        <strain evidence="1 2">DRI-13</strain>
    </source>
</reference>
<evidence type="ECO:0000313" key="1">
    <source>
        <dbReference type="EMBL" id="QNB45364.1"/>
    </source>
</evidence>
<evidence type="ECO:0000313" key="2">
    <source>
        <dbReference type="Proteomes" id="UP000515847"/>
    </source>
</evidence>
<dbReference type="EMBL" id="CP045798">
    <property type="protein sequence ID" value="QNB45364.1"/>
    <property type="molecule type" value="Genomic_DNA"/>
</dbReference>
<gene>
    <name evidence="1" type="ORF">BR63_02980</name>
</gene>
<organism evidence="1 2">
    <name type="scientific">Thermanaerosceptrum fracticalcis</name>
    <dbReference type="NCBI Taxonomy" id="1712410"/>
    <lineage>
        <taxon>Bacteria</taxon>
        <taxon>Bacillati</taxon>
        <taxon>Bacillota</taxon>
        <taxon>Clostridia</taxon>
        <taxon>Eubacteriales</taxon>
        <taxon>Peptococcaceae</taxon>
        <taxon>Thermanaerosceptrum</taxon>
    </lineage>
</organism>
<dbReference type="OrthoDB" id="2560901at2"/>